<accession>A0ACB9DZL7</accession>
<reference evidence="1 2" key="2">
    <citation type="journal article" date="2022" name="Mol. Ecol. Resour.">
        <title>The genomes of chicory, endive, great burdock and yacon provide insights into Asteraceae paleo-polyploidization history and plant inulin production.</title>
        <authorList>
            <person name="Fan W."/>
            <person name="Wang S."/>
            <person name="Wang H."/>
            <person name="Wang A."/>
            <person name="Jiang F."/>
            <person name="Liu H."/>
            <person name="Zhao H."/>
            <person name="Xu D."/>
            <person name="Zhang Y."/>
        </authorList>
    </citation>
    <scope>NUCLEOTIDE SEQUENCE [LARGE SCALE GENOMIC DNA]</scope>
    <source>
        <strain evidence="2">cv. Punajuju</strain>
        <tissue evidence="1">Leaves</tissue>
    </source>
</reference>
<keyword evidence="2" id="KW-1185">Reference proteome</keyword>
<reference evidence="2" key="1">
    <citation type="journal article" date="2022" name="Mol. Ecol. Resour.">
        <title>The genomes of chicory, endive, great burdock and yacon provide insights into Asteraceae palaeo-polyploidization history and plant inulin production.</title>
        <authorList>
            <person name="Fan W."/>
            <person name="Wang S."/>
            <person name="Wang H."/>
            <person name="Wang A."/>
            <person name="Jiang F."/>
            <person name="Liu H."/>
            <person name="Zhao H."/>
            <person name="Xu D."/>
            <person name="Zhang Y."/>
        </authorList>
    </citation>
    <scope>NUCLEOTIDE SEQUENCE [LARGE SCALE GENOMIC DNA]</scope>
    <source>
        <strain evidence="2">cv. Punajuju</strain>
    </source>
</reference>
<evidence type="ECO:0000313" key="1">
    <source>
        <dbReference type="EMBL" id="KAI3752010.1"/>
    </source>
</evidence>
<gene>
    <name evidence="1" type="ORF">L2E82_23109</name>
</gene>
<comment type="caution">
    <text evidence="1">The sequence shown here is derived from an EMBL/GenBank/DDBJ whole genome shotgun (WGS) entry which is preliminary data.</text>
</comment>
<protein>
    <submittedName>
        <fullName evidence="1">Uncharacterized protein</fullName>
    </submittedName>
</protein>
<sequence length="74" mass="8386">MQRPEVKDKMEAAPKGSSKPKLLRFFDFWPLINQDFQLVESYTPPANVNLGSMTFTTGTLNQFIGYGTGKPSWE</sequence>
<name>A0ACB9DZL7_CICIN</name>
<proteinExistence type="predicted"/>
<dbReference type="Proteomes" id="UP001055811">
    <property type="component" value="Linkage Group LG04"/>
</dbReference>
<dbReference type="EMBL" id="CM042012">
    <property type="protein sequence ID" value="KAI3752010.1"/>
    <property type="molecule type" value="Genomic_DNA"/>
</dbReference>
<organism evidence="1 2">
    <name type="scientific">Cichorium intybus</name>
    <name type="common">Chicory</name>
    <dbReference type="NCBI Taxonomy" id="13427"/>
    <lineage>
        <taxon>Eukaryota</taxon>
        <taxon>Viridiplantae</taxon>
        <taxon>Streptophyta</taxon>
        <taxon>Embryophyta</taxon>
        <taxon>Tracheophyta</taxon>
        <taxon>Spermatophyta</taxon>
        <taxon>Magnoliopsida</taxon>
        <taxon>eudicotyledons</taxon>
        <taxon>Gunneridae</taxon>
        <taxon>Pentapetalae</taxon>
        <taxon>asterids</taxon>
        <taxon>campanulids</taxon>
        <taxon>Asterales</taxon>
        <taxon>Asteraceae</taxon>
        <taxon>Cichorioideae</taxon>
        <taxon>Cichorieae</taxon>
        <taxon>Cichoriinae</taxon>
        <taxon>Cichorium</taxon>
    </lineage>
</organism>
<evidence type="ECO:0000313" key="2">
    <source>
        <dbReference type="Proteomes" id="UP001055811"/>
    </source>
</evidence>